<proteinExistence type="predicted"/>
<sequence>MVIVNYDLDFDEFIHSHIVADLCPLDVNSYLYYSVHEKWNAFRVPLENGSINYKNDTAPGSVSSATYADLPGPELKGESMAEAAMPRLDRAAIQIKNLLFVVYSDVYMMDGEMKWKVLPPLPKPGSHIEFACAVVHNSIVIVGGTTEKYPVTKRITLLKWSVLGKLPFWVKTTLVGFWNGWLYFTSGQQDKGPDNPQPKVVIGELWRTELVIGSFMLILWHNCSLSV</sequence>
<dbReference type="PANTHER" id="PTHR46773">
    <property type="match status" value="1"/>
</dbReference>
<dbReference type="InterPro" id="IPR015915">
    <property type="entry name" value="Kelch-typ_b-propeller"/>
</dbReference>
<organism evidence="1 2">
    <name type="scientific">Malus domestica</name>
    <name type="common">Apple</name>
    <name type="synonym">Pyrus malus</name>
    <dbReference type="NCBI Taxonomy" id="3750"/>
    <lineage>
        <taxon>Eukaryota</taxon>
        <taxon>Viridiplantae</taxon>
        <taxon>Streptophyta</taxon>
        <taxon>Embryophyta</taxon>
        <taxon>Tracheophyta</taxon>
        <taxon>Spermatophyta</taxon>
        <taxon>Magnoliopsida</taxon>
        <taxon>eudicotyledons</taxon>
        <taxon>Gunneridae</taxon>
        <taxon>Pentapetalae</taxon>
        <taxon>rosids</taxon>
        <taxon>fabids</taxon>
        <taxon>Rosales</taxon>
        <taxon>Rosaceae</taxon>
        <taxon>Amygdaloideae</taxon>
        <taxon>Maleae</taxon>
        <taxon>Malus</taxon>
    </lineage>
</organism>
<dbReference type="Gene3D" id="2.120.10.80">
    <property type="entry name" value="Kelch-type beta propeller"/>
    <property type="match status" value="1"/>
</dbReference>
<dbReference type="AlphaFoldDB" id="A0A498HF14"/>
<accession>A0A498HF14</accession>
<dbReference type="Proteomes" id="UP000290289">
    <property type="component" value="Chromosome 17"/>
</dbReference>
<dbReference type="InterPro" id="IPR053256">
    <property type="entry name" value="Kelch_repeat-containing"/>
</dbReference>
<gene>
    <name evidence="1" type="ORF">DVH24_027780</name>
</gene>
<keyword evidence="2" id="KW-1185">Reference proteome</keyword>
<comment type="caution">
    <text evidence="1">The sequence shown here is derived from an EMBL/GenBank/DDBJ whole genome shotgun (WGS) entry which is preliminary data.</text>
</comment>
<dbReference type="EMBL" id="RDQH01000343">
    <property type="protein sequence ID" value="RXH67633.1"/>
    <property type="molecule type" value="Genomic_DNA"/>
</dbReference>
<dbReference type="SUPFAM" id="SSF117281">
    <property type="entry name" value="Kelch motif"/>
    <property type="match status" value="1"/>
</dbReference>
<dbReference type="STRING" id="3750.A0A498HF14"/>
<reference evidence="1 2" key="1">
    <citation type="submission" date="2018-10" db="EMBL/GenBank/DDBJ databases">
        <title>A high-quality apple genome assembly.</title>
        <authorList>
            <person name="Hu J."/>
        </authorList>
    </citation>
    <scope>NUCLEOTIDE SEQUENCE [LARGE SCALE GENOMIC DNA]</scope>
    <source>
        <strain evidence="2">cv. HFTH1</strain>
        <tissue evidence="1">Young leaf</tissue>
    </source>
</reference>
<dbReference type="PANTHER" id="PTHR46773:SF5">
    <property type="entry name" value="OS04G0487100 PROTEIN"/>
    <property type="match status" value="1"/>
</dbReference>
<protein>
    <submittedName>
        <fullName evidence="1">Uncharacterized protein</fullName>
    </submittedName>
</protein>
<evidence type="ECO:0000313" key="2">
    <source>
        <dbReference type="Proteomes" id="UP000290289"/>
    </source>
</evidence>
<name>A0A498HF14_MALDO</name>
<evidence type="ECO:0000313" key="1">
    <source>
        <dbReference type="EMBL" id="RXH67633.1"/>
    </source>
</evidence>